<comment type="caution">
    <text evidence="9">The sequence shown here is derived from an EMBL/GenBank/DDBJ whole genome shotgun (WGS) entry which is preliminary data.</text>
</comment>
<evidence type="ECO:0000313" key="10">
    <source>
        <dbReference type="Proteomes" id="UP001189429"/>
    </source>
</evidence>
<comment type="cofactor">
    <cofactor evidence="7">
        <name>Fe cation</name>
        <dbReference type="ChEBI" id="CHEBI:24875"/>
    </cofactor>
    <text evidence="7">Binds 1 Fe cation per subunit.</text>
</comment>
<dbReference type="SUPFAM" id="SSF51182">
    <property type="entry name" value="RmlC-like cupins"/>
    <property type="match status" value="1"/>
</dbReference>
<dbReference type="Proteomes" id="UP001189429">
    <property type="component" value="Unassembled WGS sequence"/>
</dbReference>
<dbReference type="EMBL" id="CAUYUJ010012098">
    <property type="protein sequence ID" value="CAK0833271.1"/>
    <property type="molecule type" value="Genomic_DNA"/>
</dbReference>
<dbReference type="InterPro" id="IPR011051">
    <property type="entry name" value="RmlC_Cupin_sf"/>
</dbReference>
<sequence>PRGAGRAARGAAAAGLQERGSPFCLDLRALVERLRQELPQRPQRGAPIAEDTVARVTELLRTTRLNPREWGQHAVFRRGRYTRNIVGYSPNQFIALVLCWERGQQSAIHDHAGAHCFVKMLSGRLREERFAWGGGSSEGVGSEVRGRGPRHPTD</sequence>
<evidence type="ECO:0000256" key="7">
    <source>
        <dbReference type="RuleBase" id="RU366010"/>
    </source>
</evidence>
<dbReference type="Pfam" id="PF05995">
    <property type="entry name" value="CDO_I"/>
    <property type="match status" value="1"/>
</dbReference>
<name>A0ABN9SNG0_9DINO</name>
<reference evidence="9" key="1">
    <citation type="submission" date="2023-10" db="EMBL/GenBank/DDBJ databases">
        <authorList>
            <person name="Chen Y."/>
            <person name="Shah S."/>
            <person name="Dougan E. K."/>
            <person name="Thang M."/>
            <person name="Chan C."/>
        </authorList>
    </citation>
    <scope>NUCLEOTIDE SEQUENCE [LARGE SCALE GENOMIC DNA]</scope>
</reference>
<evidence type="ECO:0000256" key="6">
    <source>
        <dbReference type="ARBA" id="ARBA00023004"/>
    </source>
</evidence>
<proteinExistence type="inferred from homology"/>
<keyword evidence="6 7" id="KW-0408">Iron</keyword>
<dbReference type="CDD" id="cd10548">
    <property type="entry name" value="cupin_CDO"/>
    <property type="match status" value="1"/>
</dbReference>
<protein>
    <recommendedName>
        <fullName evidence="2 7">Cysteine dioxygenase</fullName>
        <ecNumber evidence="2 7">1.13.11.20</ecNumber>
    </recommendedName>
</protein>
<organism evidence="9 10">
    <name type="scientific">Prorocentrum cordatum</name>
    <dbReference type="NCBI Taxonomy" id="2364126"/>
    <lineage>
        <taxon>Eukaryota</taxon>
        <taxon>Sar</taxon>
        <taxon>Alveolata</taxon>
        <taxon>Dinophyceae</taxon>
        <taxon>Prorocentrales</taxon>
        <taxon>Prorocentraceae</taxon>
        <taxon>Prorocentrum</taxon>
    </lineage>
</organism>
<evidence type="ECO:0000256" key="3">
    <source>
        <dbReference type="ARBA" id="ARBA00022723"/>
    </source>
</evidence>
<dbReference type="PANTHER" id="PTHR12918:SF1">
    <property type="entry name" value="CYSTEINE DIOXYGENASE TYPE 1"/>
    <property type="match status" value="1"/>
</dbReference>
<dbReference type="InterPro" id="IPR010300">
    <property type="entry name" value="CDO_1"/>
</dbReference>
<comment type="catalytic activity">
    <reaction evidence="7">
        <text>L-cysteine + O2 = 3-sulfino-L-alanine + H(+)</text>
        <dbReference type="Rhea" id="RHEA:20441"/>
        <dbReference type="ChEBI" id="CHEBI:15378"/>
        <dbReference type="ChEBI" id="CHEBI:15379"/>
        <dbReference type="ChEBI" id="CHEBI:35235"/>
        <dbReference type="ChEBI" id="CHEBI:61085"/>
        <dbReference type="EC" id="1.13.11.20"/>
    </reaction>
</comment>
<evidence type="ECO:0000313" key="9">
    <source>
        <dbReference type="EMBL" id="CAK0833271.1"/>
    </source>
</evidence>
<keyword evidence="4 7" id="KW-0223">Dioxygenase</keyword>
<keyword evidence="5 7" id="KW-0560">Oxidoreductase</keyword>
<evidence type="ECO:0000256" key="8">
    <source>
        <dbReference type="SAM" id="MobiDB-lite"/>
    </source>
</evidence>
<keyword evidence="10" id="KW-1185">Reference proteome</keyword>
<gene>
    <name evidence="9" type="ORF">PCOR1329_LOCUS31014</name>
</gene>
<keyword evidence="3 7" id="KW-0479">Metal-binding</keyword>
<evidence type="ECO:0000256" key="1">
    <source>
        <dbReference type="ARBA" id="ARBA00006622"/>
    </source>
</evidence>
<comment type="similarity">
    <text evidence="1 7">Belongs to the cysteine dioxygenase family.</text>
</comment>
<dbReference type="EC" id="1.13.11.20" evidence="2 7"/>
<feature type="non-terminal residue" evidence="9">
    <location>
        <position position="1"/>
    </location>
</feature>
<dbReference type="InterPro" id="IPR014710">
    <property type="entry name" value="RmlC-like_jellyroll"/>
</dbReference>
<evidence type="ECO:0000256" key="2">
    <source>
        <dbReference type="ARBA" id="ARBA00013133"/>
    </source>
</evidence>
<accession>A0ABN9SNG0</accession>
<dbReference type="PANTHER" id="PTHR12918">
    <property type="entry name" value="CYSTEINE DIOXYGENASE"/>
    <property type="match status" value="1"/>
</dbReference>
<feature type="region of interest" description="Disordered" evidence="8">
    <location>
        <begin position="135"/>
        <end position="154"/>
    </location>
</feature>
<evidence type="ECO:0000256" key="5">
    <source>
        <dbReference type="ARBA" id="ARBA00023002"/>
    </source>
</evidence>
<evidence type="ECO:0000256" key="4">
    <source>
        <dbReference type="ARBA" id="ARBA00022964"/>
    </source>
</evidence>
<dbReference type="Gene3D" id="2.60.120.10">
    <property type="entry name" value="Jelly Rolls"/>
    <property type="match status" value="1"/>
</dbReference>